<dbReference type="AlphaFoldDB" id="A0A3E0JYS9"/>
<evidence type="ECO:0000256" key="1">
    <source>
        <dbReference type="SAM" id="MobiDB-lite"/>
    </source>
</evidence>
<gene>
    <name evidence="2" type="ORF">C6P37_15240</name>
</gene>
<dbReference type="Proteomes" id="UP000257014">
    <property type="component" value="Unassembled WGS sequence"/>
</dbReference>
<protein>
    <submittedName>
        <fullName evidence="2">Uncharacterized protein</fullName>
    </submittedName>
</protein>
<feature type="region of interest" description="Disordered" evidence="1">
    <location>
        <begin position="50"/>
        <end position="74"/>
    </location>
</feature>
<evidence type="ECO:0000313" key="2">
    <source>
        <dbReference type="EMBL" id="REJ25144.1"/>
    </source>
</evidence>
<dbReference type="EMBL" id="QEWE01000034">
    <property type="protein sequence ID" value="REJ25144.1"/>
    <property type="molecule type" value="Genomic_DNA"/>
</dbReference>
<sequence>MSLPVQNLFPRLFSAKKGFFIRTERGYFRKHKKISRKDFLSAYLFPQLPASPGKTASGESGLEGGQRKTKGALPSLERRRVPFSFPCGSWNI</sequence>
<name>A0A3E0JYS9_9BACI</name>
<accession>A0A3E0JYS9</accession>
<proteinExistence type="predicted"/>
<organism evidence="2 3">
    <name type="scientific">Caldibacillus debilis</name>
    <dbReference type="NCBI Taxonomy" id="301148"/>
    <lineage>
        <taxon>Bacteria</taxon>
        <taxon>Bacillati</taxon>
        <taxon>Bacillota</taxon>
        <taxon>Bacilli</taxon>
        <taxon>Bacillales</taxon>
        <taxon>Bacillaceae</taxon>
        <taxon>Caldibacillus</taxon>
    </lineage>
</organism>
<evidence type="ECO:0000313" key="3">
    <source>
        <dbReference type="Proteomes" id="UP000257014"/>
    </source>
</evidence>
<reference evidence="2 3" key="1">
    <citation type="submission" date="2018-03" db="EMBL/GenBank/DDBJ databases">
        <authorList>
            <person name="Keele B.F."/>
        </authorList>
    </citation>
    <scope>NUCLEOTIDE SEQUENCE [LARGE SCALE GENOMIC DNA]</scope>
    <source>
        <strain evidence="2">ZCTH4_d</strain>
    </source>
</reference>
<comment type="caution">
    <text evidence="2">The sequence shown here is derived from an EMBL/GenBank/DDBJ whole genome shotgun (WGS) entry which is preliminary data.</text>
</comment>